<dbReference type="InterPro" id="IPR036661">
    <property type="entry name" value="Luciferase-like_sf"/>
</dbReference>
<comment type="caution">
    <text evidence="4">The sequence shown here is derived from an EMBL/GenBank/DDBJ whole genome shotgun (WGS) entry which is preliminary data.</text>
</comment>
<proteinExistence type="predicted"/>
<dbReference type="Proteomes" id="UP000230886">
    <property type="component" value="Unassembled WGS sequence"/>
</dbReference>
<organism evidence="4 5">
    <name type="scientific">Rhodococcus qingshengii</name>
    <dbReference type="NCBI Taxonomy" id="334542"/>
    <lineage>
        <taxon>Bacteria</taxon>
        <taxon>Bacillati</taxon>
        <taxon>Actinomycetota</taxon>
        <taxon>Actinomycetes</taxon>
        <taxon>Mycobacteriales</taxon>
        <taxon>Nocardiaceae</taxon>
        <taxon>Rhodococcus</taxon>
        <taxon>Rhodococcus erythropolis group</taxon>
    </lineage>
</organism>
<dbReference type="GO" id="GO:0004497">
    <property type="term" value="F:monooxygenase activity"/>
    <property type="evidence" value="ECO:0007669"/>
    <property type="project" value="UniProtKB-KW"/>
</dbReference>
<dbReference type="PANTHER" id="PTHR30137">
    <property type="entry name" value="LUCIFERASE-LIKE MONOOXYGENASE"/>
    <property type="match status" value="1"/>
</dbReference>
<evidence type="ECO:0000256" key="2">
    <source>
        <dbReference type="ARBA" id="ARBA00023033"/>
    </source>
</evidence>
<dbReference type="RefSeq" id="WP_003940656.1">
    <property type="nucleotide sequence ID" value="NZ_CP089606.1"/>
</dbReference>
<dbReference type="AlphaFoldDB" id="A0A2A5J662"/>
<protein>
    <submittedName>
        <fullName evidence="4">LLM class flavin-dependent oxidoreductase</fullName>
    </submittedName>
</protein>
<feature type="domain" description="Luciferase-like" evidence="3">
    <location>
        <begin position="1"/>
        <end position="310"/>
    </location>
</feature>
<keyword evidence="1" id="KW-0560">Oxidoreductase</keyword>
<dbReference type="GO" id="GO:0016705">
    <property type="term" value="F:oxidoreductase activity, acting on paired donors, with incorporation or reduction of molecular oxygen"/>
    <property type="evidence" value="ECO:0007669"/>
    <property type="project" value="InterPro"/>
</dbReference>
<dbReference type="SUPFAM" id="SSF51679">
    <property type="entry name" value="Bacterial luciferase-like"/>
    <property type="match status" value="1"/>
</dbReference>
<dbReference type="Gene3D" id="3.20.20.30">
    <property type="entry name" value="Luciferase-like domain"/>
    <property type="match status" value="1"/>
</dbReference>
<accession>A0A2A5J662</accession>
<dbReference type="PANTHER" id="PTHR30137:SF8">
    <property type="entry name" value="BLR5498 PROTEIN"/>
    <property type="match status" value="1"/>
</dbReference>
<evidence type="ECO:0000259" key="3">
    <source>
        <dbReference type="Pfam" id="PF00296"/>
    </source>
</evidence>
<reference evidence="4 5" key="1">
    <citation type="submission" date="2017-07" db="EMBL/GenBank/DDBJ databases">
        <title>Draft sequence of Rhodococcus enclensis 23b-28.</title>
        <authorList>
            <person name="Besaury L."/>
            <person name="Sancelme M."/>
            <person name="Amato P."/>
            <person name="Lallement A."/>
            <person name="Delort A.-M."/>
        </authorList>
    </citation>
    <scope>NUCLEOTIDE SEQUENCE [LARGE SCALE GENOMIC DNA]</scope>
    <source>
        <strain evidence="4 5">23b-28</strain>
    </source>
</reference>
<evidence type="ECO:0000256" key="1">
    <source>
        <dbReference type="ARBA" id="ARBA00023002"/>
    </source>
</evidence>
<gene>
    <name evidence="4" type="ORF">CHR55_25590</name>
</gene>
<dbReference type="EMBL" id="NOVD01000029">
    <property type="protein sequence ID" value="PCK24471.1"/>
    <property type="molecule type" value="Genomic_DNA"/>
</dbReference>
<dbReference type="GO" id="GO:0005829">
    <property type="term" value="C:cytosol"/>
    <property type="evidence" value="ECO:0007669"/>
    <property type="project" value="TreeGrafter"/>
</dbReference>
<name>A0A2A5J662_RHOSG</name>
<keyword evidence="2" id="KW-0503">Monooxygenase</keyword>
<evidence type="ECO:0000313" key="4">
    <source>
        <dbReference type="EMBL" id="PCK24471.1"/>
    </source>
</evidence>
<sequence length="366" mass="40519">MRFQVLDIIFNPPHPVTGEEVAPSDRLNRVVELAVLAEELGIDSFSVGERHAGPVLSSAPTVVLGAIAQATDRILLSTGVTVLSLLDPIRVAEDFGTIDQLSRGRLEIVIGKGNEVLQYPLLGLDIAKQYEYLTENYELLKLLISEENVKWVGTHRPSLEDATTLPRPYDGPFRIWHGSATSFEAVELAAKWGDPIVTANAFQPRENYKVLIDHYREQYLAYGHDPSKAYVGSGSGGLFLADTTEQAIEEFRPIYEGAVAQADKRKHDPKAVGKSTSFRTIEEAVDRGPALVGSSERVAEKILDYHESYGHDFQSVSVNHVLDFEQQKDTLRRFAEEVIPLVKAELSTTLWTSADKDRAKGFTAVD</sequence>
<dbReference type="InterPro" id="IPR050766">
    <property type="entry name" value="Bact_Lucif_Oxidored"/>
</dbReference>
<evidence type="ECO:0000313" key="5">
    <source>
        <dbReference type="Proteomes" id="UP000230886"/>
    </source>
</evidence>
<dbReference type="Pfam" id="PF00296">
    <property type="entry name" value="Bac_luciferase"/>
    <property type="match status" value="1"/>
</dbReference>
<dbReference type="InterPro" id="IPR011251">
    <property type="entry name" value="Luciferase-like_dom"/>
</dbReference>